<dbReference type="Proteomes" id="UP001500582">
    <property type="component" value="Unassembled WGS sequence"/>
</dbReference>
<name>A0ABP8GXC4_9SPHI</name>
<dbReference type="PANTHER" id="PTHR12558">
    <property type="entry name" value="CELL DIVISION CYCLE 16,23,27"/>
    <property type="match status" value="1"/>
</dbReference>
<feature type="chain" id="PRO_5045044586" evidence="3">
    <location>
        <begin position="27"/>
        <end position="583"/>
    </location>
</feature>
<dbReference type="InterPro" id="IPR019734">
    <property type="entry name" value="TPR_rpt"/>
</dbReference>
<feature type="repeat" description="TPR" evidence="1">
    <location>
        <begin position="326"/>
        <end position="359"/>
    </location>
</feature>
<proteinExistence type="predicted"/>
<evidence type="ECO:0000256" key="1">
    <source>
        <dbReference type="PROSITE-ProRule" id="PRU00339"/>
    </source>
</evidence>
<evidence type="ECO:0000313" key="4">
    <source>
        <dbReference type="EMBL" id="GAA4330903.1"/>
    </source>
</evidence>
<feature type="region of interest" description="Disordered" evidence="2">
    <location>
        <begin position="563"/>
        <end position="583"/>
    </location>
</feature>
<gene>
    <name evidence="4" type="ORF">GCM10023149_36420</name>
</gene>
<evidence type="ECO:0000256" key="3">
    <source>
        <dbReference type="SAM" id="SignalP"/>
    </source>
</evidence>
<feature type="repeat" description="TPR" evidence="1">
    <location>
        <begin position="220"/>
        <end position="253"/>
    </location>
</feature>
<dbReference type="Pfam" id="PF13181">
    <property type="entry name" value="TPR_8"/>
    <property type="match status" value="2"/>
</dbReference>
<dbReference type="EMBL" id="BAABFT010000010">
    <property type="protein sequence ID" value="GAA4330903.1"/>
    <property type="molecule type" value="Genomic_DNA"/>
</dbReference>
<dbReference type="SUPFAM" id="SSF48452">
    <property type="entry name" value="TPR-like"/>
    <property type="match status" value="3"/>
</dbReference>
<protein>
    <submittedName>
        <fullName evidence="4">Tetratricopeptide repeat protein</fullName>
    </submittedName>
</protein>
<sequence length="583" mass="66252">MGIQGISKMKKTLFILMLALPAVTFAQNAPGGGVVMVVSKPMSSMDSIMAKQLFFSALREKTIENDMLAIDLFNRVLQVNPANDAALFELANLKKKQDKPNEAQQLLERAVTVNADNEWYWVALADSYEKSNNINNLENVFNELIRINPDKPDYYYDKANVYFLQKRYDEALKVYDFVETLTGINDDLLASKQKIYLKQGRVDKAASDLEDIIAENPGEFRYYLLLSELYNSNGFSDKALAVLERAGKLNPNNGMLHLALADIYRDKKNYEGSFNELVLAFSNPDVDVNQKLKIVLGYLPKFPDPNAKASALELSKILSATHPSDAKAQALYGDMLVQNEKYKDAKPLFRKAIQLSNDNYAAFEQLVRLELSDSEYDAAIKDGENALSYFPNQVWLNYLVGVAYQQKKNCDKAVSYLQNAIAIDDQDKSLMGYTYASLGDCYHEQKNDKASDDAYDKALEYNPDNAFTLNNYAYYLSLRNERLDKAASMSKHSNELQPNTASFEDTYAWILFRQKKYAEARLWIEKAIMHDKTSSAVQIEHYGDIMFYLGDTNAAVQNWKKAKESGRQSPVLEKKINEKKYSE</sequence>
<dbReference type="Pfam" id="PF13432">
    <property type="entry name" value="TPR_16"/>
    <property type="match status" value="1"/>
</dbReference>
<dbReference type="SMART" id="SM00028">
    <property type="entry name" value="TPR"/>
    <property type="match status" value="10"/>
</dbReference>
<comment type="caution">
    <text evidence="4">The sequence shown here is derived from an EMBL/GenBank/DDBJ whole genome shotgun (WGS) entry which is preliminary data.</text>
</comment>
<dbReference type="InterPro" id="IPR011990">
    <property type="entry name" value="TPR-like_helical_dom_sf"/>
</dbReference>
<dbReference type="PROSITE" id="PS50005">
    <property type="entry name" value="TPR"/>
    <property type="match status" value="3"/>
</dbReference>
<feature type="signal peptide" evidence="3">
    <location>
        <begin position="1"/>
        <end position="26"/>
    </location>
</feature>
<dbReference type="Gene3D" id="1.25.40.10">
    <property type="entry name" value="Tetratricopeptide repeat domain"/>
    <property type="match status" value="4"/>
</dbReference>
<keyword evidence="5" id="KW-1185">Reference proteome</keyword>
<feature type="repeat" description="TPR" evidence="1">
    <location>
        <begin position="432"/>
        <end position="465"/>
    </location>
</feature>
<reference evidence="5" key="1">
    <citation type="journal article" date="2019" name="Int. J. Syst. Evol. Microbiol.">
        <title>The Global Catalogue of Microorganisms (GCM) 10K type strain sequencing project: providing services to taxonomists for standard genome sequencing and annotation.</title>
        <authorList>
            <consortium name="The Broad Institute Genomics Platform"/>
            <consortium name="The Broad Institute Genome Sequencing Center for Infectious Disease"/>
            <person name="Wu L."/>
            <person name="Ma J."/>
        </authorList>
    </citation>
    <scope>NUCLEOTIDE SEQUENCE [LARGE SCALE GENOMIC DNA]</scope>
    <source>
        <strain evidence="5">JCM 17705</strain>
    </source>
</reference>
<dbReference type="Pfam" id="PF13431">
    <property type="entry name" value="TPR_17"/>
    <property type="match status" value="1"/>
</dbReference>
<dbReference type="PANTHER" id="PTHR12558:SF13">
    <property type="entry name" value="CELL DIVISION CYCLE PROTEIN 27 HOMOLOG"/>
    <property type="match status" value="1"/>
</dbReference>
<organism evidence="4 5">
    <name type="scientific">Mucilaginibacter gynuensis</name>
    <dbReference type="NCBI Taxonomy" id="1302236"/>
    <lineage>
        <taxon>Bacteria</taxon>
        <taxon>Pseudomonadati</taxon>
        <taxon>Bacteroidota</taxon>
        <taxon>Sphingobacteriia</taxon>
        <taxon>Sphingobacteriales</taxon>
        <taxon>Sphingobacteriaceae</taxon>
        <taxon>Mucilaginibacter</taxon>
    </lineage>
</organism>
<accession>A0ABP8GXC4</accession>
<keyword evidence="3" id="KW-0732">Signal</keyword>
<evidence type="ECO:0000256" key="2">
    <source>
        <dbReference type="SAM" id="MobiDB-lite"/>
    </source>
</evidence>
<keyword evidence="1" id="KW-0802">TPR repeat</keyword>
<evidence type="ECO:0000313" key="5">
    <source>
        <dbReference type="Proteomes" id="UP001500582"/>
    </source>
</evidence>
<dbReference type="Pfam" id="PF14559">
    <property type="entry name" value="TPR_19"/>
    <property type="match status" value="2"/>
</dbReference>